<evidence type="ECO:0000313" key="3">
    <source>
        <dbReference type="Proteomes" id="UP000284842"/>
    </source>
</evidence>
<gene>
    <name evidence="2" type="ORF">CVT24_005198</name>
</gene>
<feature type="compositionally biased region" description="Low complexity" evidence="1">
    <location>
        <begin position="357"/>
        <end position="368"/>
    </location>
</feature>
<proteinExistence type="predicted"/>
<comment type="caution">
    <text evidence="2">The sequence shown here is derived from an EMBL/GenBank/DDBJ whole genome shotgun (WGS) entry which is preliminary data.</text>
</comment>
<dbReference type="InParanoid" id="A0A409Y984"/>
<reference evidence="2 3" key="1">
    <citation type="journal article" date="2018" name="Evol. Lett.">
        <title>Horizontal gene cluster transfer increased hallucinogenic mushroom diversity.</title>
        <authorList>
            <person name="Reynolds H.T."/>
            <person name="Vijayakumar V."/>
            <person name="Gluck-Thaler E."/>
            <person name="Korotkin H.B."/>
            <person name="Matheny P.B."/>
            <person name="Slot J.C."/>
        </authorList>
    </citation>
    <scope>NUCLEOTIDE SEQUENCE [LARGE SCALE GENOMIC DNA]</scope>
    <source>
        <strain evidence="2 3">2629</strain>
    </source>
</reference>
<keyword evidence="3" id="KW-1185">Reference proteome</keyword>
<organism evidence="2 3">
    <name type="scientific">Panaeolus cyanescens</name>
    <dbReference type="NCBI Taxonomy" id="181874"/>
    <lineage>
        <taxon>Eukaryota</taxon>
        <taxon>Fungi</taxon>
        <taxon>Dikarya</taxon>
        <taxon>Basidiomycota</taxon>
        <taxon>Agaricomycotina</taxon>
        <taxon>Agaricomycetes</taxon>
        <taxon>Agaricomycetidae</taxon>
        <taxon>Agaricales</taxon>
        <taxon>Agaricineae</taxon>
        <taxon>Galeropsidaceae</taxon>
        <taxon>Panaeolus</taxon>
    </lineage>
</organism>
<name>A0A409Y984_9AGAR</name>
<sequence length="453" mass="50734">MTSSTIADQGALMERLYGLLGGAHGVQRKLKEEYVDVLVQESIVRLVPTLHPLAKVAGDIYNALEHWTHREDGERLPRYWEELVKKATILIGYIAQRFLSEQKAINNIHKYQSLFNQMERHLLQILSKTTALGEHEYAGRSHANFVVWDGALEGIFPQLKFSRTDIIRAALCRCISIAEREAPTSKKTSCSDPLAAAHGMPKTKPLQLTDDESSDDVHSKPVSSSSRRRNTNLKHASGTHEEFSQSSRLAVDYTQIRGASPSSFDDSDIDDANHDQVPSRGSAKGKAPSRMTSEVKASNNHRGSTSERRSSIATSKSNDKRPSISRRQNSDMAGPSRQKRNTKIYEEPNEMDEQDYSSESSGQDADSSMFATGHKAGGYSSLPPPRASSPNKYQFRPQHAQSFPLPSQAFYPGLVISDSFNEYGVTRNIFNRTEIVIEQDENDRRSKKTRRHK</sequence>
<feature type="compositionally biased region" description="Acidic residues" evidence="1">
    <location>
        <begin position="347"/>
        <end position="356"/>
    </location>
</feature>
<dbReference type="Proteomes" id="UP000284842">
    <property type="component" value="Unassembled WGS sequence"/>
</dbReference>
<feature type="region of interest" description="Disordered" evidence="1">
    <location>
        <begin position="185"/>
        <end position="394"/>
    </location>
</feature>
<dbReference type="EMBL" id="NHTK01001351">
    <property type="protein sequence ID" value="PPQ99620.1"/>
    <property type="molecule type" value="Genomic_DNA"/>
</dbReference>
<feature type="compositionally biased region" description="Polar residues" evidence="1">
    <location>
        <begin position="290"/>
        <end position="303"/>
    </location>
</feature>
<dbReference type="AlphaFoldDB" id="A0A409Y984"/>
<accession>A0A409Y984</accession>
<protein>
    <submittedName>
        <fullName evidence="2">Uncharacterized protein</fullName>
    </submittedName>
</protein>
<evidence type="ECO:0000313" key="2">
    <source>
        <dbReference type="EMBL" id="PPQ99620.1"/>
    </source>
</evidence>
<evidence type="ECO:0000256" key="1">
    <source>
        <dbReference type="SAM" id="MobiDB-lite"/>
    </source>
</evidence>